<dbReference type="PROSITE" id="PS51463">
    <property type="entry name" value="P_GLUCOSE_ISOMERASE_3"/>
    <property type="match status" value="1"/>
</dbReference>
<evidence type="ECO:0000313" key="5">
    <source>
        <dbReference type="Proteomes" id="UP000295626"/>
    </source>
</evidence>
<reference evidence="4 5" key="1">
    <citation type="submission" date="2019-02" db="EMBL/GenBank/DDBJ databases">
        <title>Draft genome sequences of novel Actinobacteria.</title>
        <authorList>
            <person name="Sahin N."/>
            <person name="Ay H."/>
            <person name="Saygin H."/>
        </authorList>
    </citation>
    <scope>NUCLEOTIDE SEQUENCE [LARGE SCALE GENOMIC DNA]</scope>
    <source>
        <strain evidence="4 5">JCM 30529</strain>
    </source>
</reference>
<dbReference type="PANTHER" id="PTHR11469">
    <property type="entry name" value="GLUCOSE-6-PHOSPHATE ISOMERASE"/>
    <property type="match status" value="1"/>
</dbReference>
<dbReference type="InterPro" id="IPR046348">
    <property type="entry name" value="SIS_dom_sf"/>
</dbReference>
<evidence type="ECO:0000256" key="1">
    <source>
        <dbReference type="ARBA" id="ARBA00022432"/>
    </source>
</evidence>
<keyword evidence="2" id="KW-0324">Glycolysis</keyword>
<dbReference type="Pfam" id="PF00342">
    <property type="entry name" value="PGI"/>
    <property type="match status" value="1"/>
</dbReference>
<sequence>MAADVTTTAEWQALRTHAEEIHKTRLRDLFAADPDRGGRLTVEVADLYVDYSKNLVTDETLALLTALAERVGLADRVAATFSGAHVNSTEDRAVLHTALRLPRDATLTVDGQDVVAAVHGVL</sequence>
<evidence type="ECO:0000313" key="4">
    <source>
        <dbReference type="EMBL" id="TDB79795.1"/>
    </source>
</evidence>
<name>A0ABY2DBU4_9ACTN</name>
<evidence type="ECO:0000256" key="2">
    <source>
        <dbReference type="ARBA" id="ARBA00023152"/>
    </source>
</evidence>
<protein>
    <submittedName>
        <fullName evidence="4">Glucose-6-phosphate isomerase</fullName>
    </submittedName>
</protein>
<organism evidence="4 5">
    <name type="scientific">Micromonospora fluostatini</name>
    <dbReference type="NCBI Taxonomy" id="1629071"/>
    <lineage>
        <taxon>Bacteria</taxon>
        <taxon>Bacillati</taxon>
        <taxon>Actinomycetota</taxon>
        <taxon>Actinomycetes</taxon>
        <taxon>Micromonosporales</taxon>
        <taxon>Micromonosporaceae</taxon>
        <taxon>Micromonospora</taxon>
    </lineage>
</organism>
<dbReference type="SUPFAM" id="SSF53697">
    <property type="entry name" value="SIS domain"/>
    <property type="match status" value="1"/>
</dbReference>
<proteinExistence type="predicted"/>
<dbReference type="GO" id="GO:0016853">
    <property type="term" value="F:isomerase activity"/>
    <property type="evidence" value="ECO:0007669"/>
    <property type="project" value="UniProtKB-KW"/>
</dbReference>
<dbReference type="EMBL" id="SMKE01001131">
    <property type="protein sequence ID" value="TDB79795.1"/>
    <property type="molecule type" value="Genomic_DNA"/>
</dbReference>
<evidence type="ECO:0000256" key="3">
    <source>
        <dbReference type="ARBA" id="ARBA00023235"/>
    </source>
</evidence>
<feature type="non-terminal residue" evidence="4">
    <location>
        <position position="122"/>
    </location>
</feature>
<comment type="caution">
    <text evidence="4">The sequence shown here is derived from an EMBL/GenBank/DDBJ whole genome shotgun (WGS) entry which is preliminary data.</text>
</comment>
<keyword evidence="5" id="KW-1185">Reference proteome</keyword>
<keyword evidence="1" id="KW-0312">Gluconeogenesis</keyword>
<keyword evidence="3 4" id="KW-0413">Isomerase</keyword>
<accession>A0ABY2DBU4</accession>
<dbReference type="Gene3D" id="3.40.50.10490">
    <property type="entry name" value="Glucose-6-phosphate isomerase like protein, domain 1"/>
    <property type="match status" value="1"/>
</dbReference>
<gene>
    <name evidence="4" type="ORF">E1091_19420</name>
</gene>
<dbReference type="Proteomes" id="UP000295626">
    <property type="component" value="Unassembled WGS sequence"/>
</dbReference>
<dbReference type="PANTHER" id="PTHR11469:SF1">
    <property type="entry name" value="GLUCOSE-6-PHOSPHATE ISOMERASE"/>
    <property type="match status" value="1"/>
</dbReference>
<dbReference type="InterPro" id="IPR001672">
    <property type="entry name" value="G6P_Isomerase"/>
</dbReference>